<sequence>MISPSITWKPDDATKFTILANYTHLDLTHNGGIFLPCYGTVVDAPFGKIDRKANFTEPSIDDYNRDQAAIGYELEQTFDNDWTVRQNLRYGGGGVSYVGSSYADQLNTLKVPDVALVDLKLGYRKNNWGVDLNVTNLFDEDYVSGCQGVYVCSYGEGRKALLKAHLTW</sequence>
<evidence type="ECO:0000313" key="11">
    <source>
        <dbReference type="EMBL" id="RCW81556.1"/>
    </source>
</evidence>
<dbReference type="PANTHER" id="PTHR32552:SF68">
    <property type="entry name" value="FERRICHROME OUTER MEMBRANE TRANSPORTER_PHAGE RECEPTOR"/>
    <property type="match status" value="1"/>
</dbReference>
<dbReference type="PANTHER" id="PTHR32552">
    <property type="entry name" value="FERRICHROME IRON RECEPTOR-RELATED"/>
    <property type="match status" value="1"/>
</dbReference>
<evidence type="ECO:0000256" key="9">
    <source>
        <dbReference type="ARBA" id="ARBA00023136"/>
    </source>
</evidence>
<evidence type="ECO:0000256" key="3">
    <source>
        <dbReference type="ARBA" id="ARBA00022452"/>
    </source>
</evidence>
<evidence type="ECO:0000256" key="5">
    <source>
        <dbReference type="ARBA" id="ARBA00022692"/>
    </source>
</evidence>
<evidence type="ECO:0000256" key="1">
    <source>
        <dbReference type="ARBA" id="ARBA00004571"/>
    </source>
</evidence>
<evidence type="ECO:0000256" key="2">
    <source>
        <dbReference type="ARBA" id="ARBA00022448"/>
    </source>
</evidence>
<keyword evidence="7" id="KW-0408">Iron</keyword>
<dbReference type="Proteomes" id="UP000253324">
    <property type="component" value="Unassembled WGS sequence"/>
</dbReference>
<evidence type="ECO:0000256" key="10">
    <source>
        <dbReference type="ARBA" id="ARBA00023237"/>
    </source>
</evidence>
<dbReference type="AlphaFoldDB" id="A0A368YQL2"/>
<keyword evidence="12" id="KW-1185">Reference proteome</keyword>
<keyword evidence="3" id="KW-1134">Transmembrane beta strand</keyword>
<evidence type="ECO:0000313" key="12">
    <source>
        <dbReference type="Proteomes" id="UP000253324"/>
    </source>
</evidence>
<organism evidence="11 12">
    <name type="scientific">Phyllobacterium bourgognense</name>
    <dbReference type="NCBI Taxonomy" id="314236"/>
    <lineage>
        <taxon>Bacteria</taxon>
        <taxon>Pseudomonadati</taxon>
        <taxon>Pseudomonadota</taxon>
        <taxon>Alphaproteobacteria</taxon>
        <taxon>Hyphomicrobiales</taxon>
        <taxon>Phyllobacteriaceae</taxon>
        <taxon>Phyllobacterium</taxon>
    </lineage>
</organism>
<accession>A0A368YQL2</accession>
<comment type="caution">
    <text evidence="11">The sequence shown here is derived from an EMBL/GenBank/DDBJ whole genome shotgun (WGS) entry which is preliminary data.</text>
</comment>
<dbReference type="InterPro" id="IPR039426">
    <property type="entry name" value="TonB-dep_rcpt-like"/>
</dbReference>
<proteinExistence type="predicted"/>
<protein>
    <submittedName>
        <fullName evidence="11">TonB-dependent receptor-like protein</fullName>
    </submittedName>
</protein>
<keyword evidence="10" id="KW-0998">Cell outer membrane</keyword>
<dbReference type="EMBL" id="QPJM01000010">
    <property type="protein sequence ID" value="RCW81556.1"/>
    <property type="molecule type" value="Genomic_DNA"/>
</dbReference>
<keyword evidence="4" id="KW-0410">Iron transport</keyword>
<keyword evidence="8" id="KW-0406">Ion transport</keyword>
<gene>
    <name evidence="11" type="ORF">C7476_110110</name>
</gene>
<reference evidence="11 12" key="1">
    <citation type="submission" date="2018-07" db="EMBL/GenBank/DDBJ databases">
        <title>Genomic Encyclopedia of Type Strains, Phase III (KMG-III): the genomes of soil and plant-associated and newly described type strains.</title>
        <authorList>
            <person name="Whitman W."/>
        </authorList>
    </citation>
    <scope>NUCLEOTIDE SEQUENCE [LARGE SCALE GENOMIC DNA]</scope>
    <source>
        <strain evidence="11 12">31-25a</strain>
    </source>
</reference>
<evidence type="ECO:0000256" key="6">
    <source>
        <dbReference type="ARBA" id="ARBA00022729"/>
    </source>
</evidence>
<name>A0A368YQL2_9HYPH</name>
<dbReference type="Gene3D" id="2.40.170.20">
    <property type="entry name" value="TonB-dependent receptor, beta-barrel domain"/>
    <property type="match status" value="2"/>
</dbReference>
<dbReference type="GO" id="GO:0009279">
    <property type="term" value="C:cell outer membrane"/>
    <property type="evidence" value="ECO:0007669"/>
    <property type="project" value="UniProtKB-SubCell"/>
</dbReference>
<dbReference type="InterPro" id="IPR036942">
    <property type="entry name" value="Beta-barrel_TonB_sf"/>
</dbReference>
<dbReference type="GO" id="GO:0015344">
    <property type="term" value="F:siderophore uptake transmembrane transporter activity"/>
    <property type="evidence" value="ECO:0007669"/>
    <property type="project" value="TreeGrafter"/>
</dbReference>
<keyword evidence="9" id="KW-0472">Membrane</keyword>
<evidence type="ECO:0000256" key="7">
    <source>
        <dbReference type="ARBA" id="ARBA00023004"/>
    </source>
</evidence>
<evidence type="ECO:0000256" key="4">
    <source>
        <dbReference type="ARBA" id="ARBA00022496"/>
    </source>
</evidence>
<comment type="subcellular location">
    <subcellularLocation>
        <location evidence="1">Cell outer membrane</location>
        <topology evidence="1">Multi-pass membrane protein</topology>
    </subcellularLocation>
</comment>
<keyword evidence="11" id="KW-0675">Receptor</keyword>
<evidence type="ECO:0000256" key="8">
    <source>
        <dbReference type="ARBA" id="ARBA00023065"/>
    </source>
</evidence>
<keyword evidence="6" id="KW-0732">Signal</keyword>
<keyword evidence="5" id="KW-0812">Transmembrane</keyword>
<dbReference type="RefSeq" id="WP_245426399.1">
    <property type="nucleotide sequence ID" value="NZ_QPJM01000010.1"/>
</dbReference>
<dbReference type="SUPFAM" id="SSF56935">
    <property type="entry name" value="Porins"/>
    <property type="match status" value="2"/>
</dbReference>
<keyword evidence="2" id="KW-0813">Transport</keyword>